<reference evidence="14 15" key="1">
    <citation type="submission" date="2019-07" db="EMBL/GenBank/DDBJ databases">
        <title>Rufibacter sp. nov., isolated from lake sediment.</title>
        <authorList>
            <person name="Qu J.-H."/>
        </authorList>
    </citation>
    <scope>NUCLEOTIDE SEQUENCE [LARGE SCALE GENOMIC DNA]</scope>
    <source>
        <strain evidence="14 15">NBS58-1</strain>
    </source>
</reference>
<organism evidence="14 15">
    <name type="scientific">Rufibacter hautae</name>
    <dbReference type="NCBI Taxonomy" id="2595005"/>
    <lineage>
        <taxon>Bacteria</taxon>
        <taxon>Pseudomonadati</taxon>
        <taxon>Bacteroidota</taxon>
        <taxon>Cytophagia</taxon>
        <taxon>Cytophagales</taxon>
        <taxon>Hymenobacteraceae</taxon>
        <taxon>Rufibacter</taxon>
    </lineage>
</organism>
<feature type="domain" description="Pyruvate kinase barrel" evidence="13">
    <location>
        <begin position="133"/>
        <end position="216"/>
    </location>
</feature>
<evidence type="ECO:0000256" key="2">
    <source>
        <dbReference type="ARBA" id="ARBA00008663"/>
    </source>
</evidence>
<evidence type="ECO:0000256" key="10">
    <source>
        <dbReference type="ARBA" id="ARBA00023152"/>
    </source>
</evidence>
<feature type="domain" description="Pyruvate kinase barrel" evidence="13">
    <location>
        <begin position="355"/>
        <end position="573"/>
    </location>
</feature>
<evidence type="ECO:0000256" key="12">
    <source>
        <dbReference type="SAM" id="Coils"/>
    </source>
</evidence>
<dbReference type="UniPathway" id="UPA00109">
    <property type="reaction ID" value="UER00188"/>
</dbReference>
<dbReference type="PANTHER" id="PTHR11817">
    <property type="entry name" value="PYRUVATE KINASE"/>
    <property type="match status" value="1"/>
</dbReference>
<dbReference type="GO" id="GO:0004743">
    <property type="term" value="F:pyruvate kinase activity"/>
    <property type="evidence" value="ECO:0007669"/>
    <property type="project" value="UniProtKB-EC"/>
</dbReference>
<evidence type="ECO:0000256" key="9">
    <source>
        <dbReference type="ARBA" id="ARBA00022842"/>
    </source>
</evidence>
<dbReference type="EC" id="2.7.1.40" evidence="3"/>
<dbReference type="AlphaFoldDB" id="A0A5B6TPN7"/>
<keyword evidence="5" id="KW-0479">Metal-binding</keyword>
<keyword evidence="12" id="KW-0175">Coiled coil</keyword>
<dbReference type="SUPFAM" id="SSF50800">
    <property type="entry name" value="PK beta-barrel domain-like"/>
    <property type="match status" value="1"/>
</dbReference>
<keyword evidence="10" id="KW-0324">Glycolysis</keyword>
<evidence type="ECO:0000256" key="5">
    <source>
        <dbReference type="ARBA" id="ARBA00022723"/>
    </source>
</evidence>
<dbReference type="GO" id="GO:0005524">
    <property type="term" value="F:ATP binding"/>
    <property type="evidence" value="ECO:0007669"/>
    <property type="project" value="UniProtKB-KW"/>
</dbReference>
<keyword evidence="8" id="KW-0067">ATP-binding</keyword>
<comment type="pathway">
    <text evidence="1">Carbohydrate degradation; glycolysis; pyruvate from D-glyceraldehyde 3-phosphate: step 5/5.</text>
</comment>
<name>A0A5B6TPN7_9BACT</name>
<dbReference type="InterPro" id="IPR011037">
    <property type="entry name" value="Pyrv_Knase-like_insert_dom_sf"/>
</dbReference>
<dbReference type="InterPro" id="IPR015813">
    <property type="entry name" value="Pyrv/PenolPyrv_kinase-like_dom"/>
</dbReference>
<dbReference type="OrthoDB" id="9812123at2"/>
<sequence length="617" mass="68785">MENVSEQKIKDLLQKLEDLLQEAAALEEEFGPMIKKVHPAYIESSKNLLHYLALRKHDIRELQGQLSSMGLSSLGRAESHVKATLLAVRNQLRLLEAHLTHTAPEVVPFSSIPSELPSHITDLLGEPSPGRESRIMITFSADMADDYQMVRDLLKAGMNCARINCAHDDNTVWEKMVGQIRKAEQEVGRRCIILFDLMGPKLRTGALKPGPKVVGIHPKIDELGQISASATVWLAPQGVPAPGGADKTLRVSEEWFAHLKAGDKITFQDTRRRKRTLAVVEVKGGGALVHLRRSAYLSQGTELKLVQENGEELNEKLSTLPPVVFPLNLKVGQELVLHRESIPGEPARYDKDGHQTAPAHISCTLPEVFSRVKEGEPILFDDGEIEGIIRKVTPDELWVEITAADAEGSKLRPDKGINLPESDLQLHKLTEKDREDLAFVVKHADVVNLSFVSKPAMVEELQQELQRLEATHIGIMVKIETKAAFKNLPLLLLTLMQKHPAGIMIARGDLAVEMGWKRLAEVQEEILWITEAAHLPVVWATQVLEKLTKKGRPSRAEITDAAMAQRADCVMLNKGPFILKSVAVLDDILKRMQEHQYKKFALLRHLHVSEIDHPAKS</sequence>
<evidence type="ECO:0000256" key="6">
    <source>
        <dbReference type="ARBA" id="ARBA00022741"/>
    </source>
</evidence>
<gene>
    <name evidence="14" type="ORF">FOA19_14165</name>
</gene>
<comment type="caution">
    <text evidence="14">The sequence shown here is derived from an EMBL/GenBank/DDBJ whole genome shotgun (WGS) entry which is preliminary data.</text>
</comment>
<dbReference type="GO" id="GO:0016301">
    <property type="term" value="F:kinase activity"/>
    <property type="evidence" value="ECO:0007669"/>
    <property type="project" value="UniProtKB-KW"/>
</dbReference>
<keyword evidence="4" id="KW-0808">Transferase</keyword>
<evidence type="ECO:0000256" key="7">
    <source>
        <dbReference type="ARBA" id="ARBA00022777"/>
    </source>
</evidence>
<dbReference type="GO" id="GO:0000287">
    <property type="term" value="F:magnesium ion binding"/>
    <property type="evidence" value="ECO:0007669"/>
    <property type="project" value="InterPro"/>
</dbReference>
<evidence type="ECO:0000313" key="14">
    <source>
        <dbReference type="EMBL" id="KAA3438383.1"/>
    </source>
</evidence>
<feature type="coiled-coil region" evidence="12">
    <location>
        <begin position="2"/>
        <end position="29"/>
    </location>
</feature>
<evidence type="ECO:0000256" key="1">
    <source>
        <dbReference type="ARBA" id="ARBA00004997"/>
    </source>
</evidence>
<comment type="similarity">
    <text evidence="2">Belongs to the pyruvate kinase family.</text>
</comment>
<accession>A0A5B6TPN7</accession>
<keyword evidence="6" id="KW-0547">Nucleotide-binding</keyword>
<keyword evidence="7" id="KW-0418">Kinase</keyword>
<evidence type="ECO:0000256" key="4">
    <source>
        <dbReference type="ARBA" id="ARBA00022679"/>
    </source>
</evidence>
<evidence type="ECO:0000313" key="15">
    <source>
        <dbReference type="Proteomes" id="UP000324133"/>
    </source>
</evidence>
<protein>
    <recommendedName>
        <fullName evidence="3">pyruvate kinase</fullName>
        <ecNumber evidence="3">2.7.1.40</ecNumber>
    </recommendedName>
</protein>
<dbReference type="InterPro" id="IPR001697">
    <property type="entry name" value="Pyr_Knase"/>
</dbReference>
<evidence type="ECO:0000256" key="11">
    <source>
        <dbReference type="ARBA" id="ARBA00023317"/>
    </source>
</evidence>
<evidence type="ECO:0000256" key="8">
    <source>
        <dbReference type="ARBA" id="ARBA00022840"/>
    </source>
</evidence>
<dbReference type="NCBIfam" id="NF011314">
    <property type="entry name" value="PRK14725.1"/>
    <property type="match status" value="1"/>
</dbReference>
<evidence type="ECO:0000259" key="13">
    <source>
        <dbReference type="Pfam" id="PF00224"/>
    </source>
</evidence>
<dbReference type="Pfam" id="PF00224">
    <property type="entry name" value="PK"/>
    <property type="match status" value="2"/>
</dbReference>
<dbReference type="InterPro" id="IPR015806">
    <property type="entry name" value="Pyrv_Knase_insert_dom_sf"/>
</dbReference>
<dbReference type="GO" id="GO:0030955">
    <property type="term" value="F:potassium ion binding"/>
    <property type="evidence" value="ECO:0007669"/>
    <property type="project" value="InterPro"/>
</dbReference>
<dbReference type="Gene3D" id="2.40.33.10">
    <property type="entry name" value="PK beta-barrel domain-like"/>
    <property type="match status" value="2"/>
</dbReference>
<dbReference type="InterPro" id="IPR015793">
    <property type="entry name" value="Pyrv_Knase_brl"/>
</dbReference>
<dbReference type="EMBL" id="VKKY01000002">
    <property type="protein sequence ID" value="KAA3438383.1"/>
    <property type="molecule type" value="Genomic_DNA"/>
</dbReference>
<dbReference type="Gene3D" id="3.20.20.60">
    <property type="entry name" value="Phosphoenolpyruvate-binding domains"/>
    <property type="match status" value="2"/>
</dbReference>
<evidence type="ECO:0000256" key="3">
    <source>
        <dbReference type="ARBA" id="ARBA00012142"/>
    </source>
</evidence>
<keyword evidence="9" id="KW-0460">Magnesium</keyword>
<dbReference type="SUPFAM" id="SSF51621">
    <property type="entry name" value="Phosphoenolpyruvate/pyruvate domain"/>
    <property type="match status" value="1"/>
</dbReference>
<keyword evidence="11" id="KW-0670">Pyruvate</keyword>
<dbReference type="RefSeq" id="WP_149091441.1">
    <property type="nucleotide sequence ID" value="NZ_VKKY01000002.1"/>
</dbReference>
<dbReference type="Proteomes" id="UP000324133">
    <property type="component" value="Unassembled WGS sequence"/>
</dbReference>
<proteinExistence type="inferred from homology"/>
<dbReference type="InterPro" id="IPR040442">
    <property type="entry name" value="Pyrv_kinase-like_dom_sf"/>
</dbReference>
<keyword evidence="15" id="KW-1185">Reference proteome</keyword>